<name>A0AAD6S1L3_9AGAR</name>
<keyword evidence="2" id="KW-1185">Reference proteome</keyword>
<dbReference type="Proteomes" id="UP001218188">
    <property type="component" value="Unassembled WGS sequence"/>
</dbReference>
<comment type="caution">
    <text evidence="1">The sequence shown here is derived from an EMBL/GenBank/DDBJ whole genome shotgun (WGS) entry which is preliminary data.</text>
</comment>
<dbReference type="Gene3D" id="3.30.420.10">
    <property type="entry name" value="Ribonuclease H-like superfamily/Ribonuclease H"/>
    <property type="match status" value="1"/>
</dbReference>
<accession>A0AAD6S1L3</accession>
<dbReference type="GO" id="GO:0003676">
    <property type="term" value="F:nucleic acid binding"/>
    <property type="evidence" value="ECO:0007669"/>
    <property type="project" value="InterPro"/>
</dbReference>
<dbReference type="InterPro" id="IPR036397">
    <property type="entry name" value="RNaseH_sf"/>
</dbReference>
<proteinExistence type="predicted"/>
<dbReference type="EMBL" id="JARJCM010000314">
    <property type="protein sequence ID" value="KAJ7018947.1"/>
    <property type="molecule type" value="Genomic_DNA"/>
</dbReference>
<evidence type="ECO:0000313" key="1">
    <source>
        <dbReference type="EMBL" id="KAJ7018947.1"/>
    </source>
</evidence>
<dbReference type="AlphaFoldDB" id="A0AAD6S1L3"/>
<evidence type="ECO:0008006" key="3">
    <source>
        <dbReference type="Google" id="ProtNLM"/>
    </source>
</evidence>
<feature type="non-terminal residue" evidence="1">
    <location>
        <position position="1"/>
    </location>
</feature>
<evidence type="ECO:0000313" key="2">
    <source>
        <dbReference type="Proteomes" id="UP001218188"/>
    </source>
</evidence>
<gene>
    <name evidence="1" type="ORF">C8F04DRAFT_976348</name>
</gene>
<reference evidence="1" key="1">
    <citation type="submission" date="2023-03" db="EMBL/GenBank/DDBJ databases">
        <title>Massive genome expansion in bonnet fungi (Mycena s.s.) driven by repeated elements and novel gene families across ecological guilds.</title>
        <authorList>
            <consortium name="Lawrence Berkeley National Laboratory"/>
            <person name="Harder C.B."/>
            <person name="Miyauchi S."/>
            <person name="Viragh M."/>
            <person name="Kuo A."/>
            <person name="Thoen E."/>
            <person name="Andreopoulos B."/>
            <person name="Lu D."/>
            <person name="Skrede I."/>
            <person name="Drula E."/>
            <person name="Henrissat B."/>
            <person name="Morin E."/>
            <person name="Kohler A."/>
            <person name="Barry K."/>
            <person name="LaButti K."/>
            <person name="Morin E."/>
            <person name="Salamov A."/>
            <person name="Lipzen A."/>
            <person name="Mereny Z."/>
            <person name="Hegedus B."/>
            <person name="Baldrian P."/>
            <person name="Stursova M."/>
            <person name="Weitz H."/>
            <person name="Taylor A."/>
            <person name="Grigoriev I.V."/>
            <person name="Nagy L.G."/>
            <person name="Martin F."/>
            <person name="Kauserud H."/>
        </authorList>
    </citation>
    <scope>NUCLEOTIDE SEQUENCE</scope>
    <source>
        <strain evidence="1">CBHHK200</strain>
    </source>
</reference>
<protein>
    <recommendedName>
        <fullName evidence="3">Tc1-like transposase DDE domain-containing protein</fullName>
    </recommendedName>
</protein>
<organism evidence="1 2">
    <name type="scientific">Mycena alexandri</name>
    <dbReference type="NCBI Taxonomy" id="1745969"/>
    <lineage>
        <taxon>Eukaryota</taxon>
        <taxon>Fungi</taxon>
        <taxon>Dikarya</taxon>
        <taxon>Basidiomycota</taxon>
        <taxon>Agaricomycotina</taxon>
        <taxon>Agaricomycetes</taxon>
        <taxon>Agaricomycetidae</taxon>
        <taxon>Agaricales</taxon>
        <taxon>Marasmiineae</taxon>
        <taxon>Mycenaceae</taxon>
        <taxon>Mycena</taxon>
    </lineage>
</organism>
<sequence length="73" mass="8443">RLIYLSPYSPDFNPCEEGFSCLKAWVRRNRDEVLHEMEGGDGCDPIGILWEAVMETMTPENIEGWFRDSGYIV</sequence>